<dbReference type="EMBL" id="LDEV01002803">
    <property type="protein sequence ID" value="KLJ07550.1"/>
    <property type="molecule type" value="Genomic_DNA"/>
</dbReference>
<sequence length="76" mass="8590">HSSSSGFWYELFKILGVTLKLSIHTQAVDGQKLLSRTYRGSYNCGDELLPTPPEPYWIPPARGYLRSQLQKAVPQP</sequence>
<dbReference type="AlphaFoldDB" id="A0A0H1B832"/>
<name>A0A0H1B832_9EURO</name>
<evidence type="ECO:0000313" key="2">
    <source>
        <dbReference type="Proteomes" id="UP000053573"/>
    </source>
</evidence>
<reference evidence="2" key="1">
    <citation type="journal article" date="2015" name="PLoS Genet.">
        <title>The dynamic genome and transcriptome of the human fungal pathogen Blastomyces and close relative Emmonsia.</title>
        <authorList>
            <person name="Munoz J.F."/>
            <person name="Gauthier G.M."/>
            <person name="Desjardins C.A."/>
            <person name="Gallo J.E."/>
            <person name="Holder J."/>
            <person name="Sullivan T.D."/>
            <person name="Marty A.J."/>
            <person name="Carmen J.C."/>
            <person name="Chen Z."/>
            <person name="Ding L."/>
            <person name="Gujja S."/>
            <person name="Magrini V."/>
            <person name="Misas E."/>
            <person name="Mitreva M."/>
            <person name="Priest M."/>
            <person name="Saif S."/>
            <person name="Whiston E.A."/>
            <person name="Young S."/>
            <person name="Zeng Q."/>
            <person name="Goldman W.E."/>
            <person name="Mardis E.R."/>
            <person name="Taylor J.W."/>
            <person name="McEwen J.G."/>
            <person name="Clay O.K."/>
            <person name="Klein B.S."/>
            <person name="Cuomo C.A."/>
        </authorList>
    </citation>
    <scope>NUCLEOTIDE SEQUENCE [LARGE SCALE GENOMIC DNA]</scope>
    <source>
        <strain evidence="2">UAMH 139</strain>
    </source>
</reference>
<comment type="caution">
    <text evidence="1">The sequence shown here is derived from an EMBL/GenBank/DDBJ whole genome shotgun (WGS) entry which is preliminary data.</text>
</comment>
<dbReference type="Proteomes" id="UP000053573">
    <property type="component" value="Unassembled WGS sequence"/>
</dbReference>
<gene>
    <name evidence="1" type="ORF">EMPG_16964</name>
</gene>
<evidence type="ECO:0000313" key="1">
    <source>
        <dbReference type="EMBL" id="KLJ07550.1"/>
    </source>
</evidence>
<keyword evidence="2" id="KW-1185">Reference proteome</keyword>
<feature type="non-terminal residue" evidence="1">
    <location>
        <position position="1"/>
    </location>
</feature>
<proteinExistence type="predicted"/>
<feature type="non-terminal residue" evidence="1">
    <location>
        <position position="76"/>
    </location>
</feature>
<organism evidence="1 2">
    <name type="scientific">Blastomyces silverae</name>
    <dbReference type="NCBI Taxonomy" id="2060906"/>
    <lineage>
        <taxon>Eukaryota</taxon>
        <taxon>Fungi</taxon>
        <taxon>Dikarya</taxon>
        <taxon>Ascomycota</taxon>
        <taxon>Pezizomycotina</taxon>
        <taxon>Eurotiomycetes</taxon>
        <taxon>Eurotiomycetidae</taxon>
        <taxon>Onygenales</taxon>
        <taxon>Ajellomycetaceae</taxon>
        <taxon>Blastomyces</taxon>
    </lineage>
</organism>
<accession>A0A0H1B832</accession>
<protein>
    <submittedName>
        <fullName evidence="1">Uncharacterized protein</fullName>
    </submittedName>
</protein>